<evidence type="ECO:0000313" key="4">
    <source>
        <dbReference type="Proteomes" id="UP000651475"/>
    </source>
</evidence>
<comment type="caution">
    <text evidence="3">The sequence shown here is derived from an EMBL/GenBank/DDBJ whole genome shotgun (WGS) entry which is preliminary data.</text>
</comment>
<gene>
    <name evidence="3" type="ORF">H8S65_17155</name>
</gene>
<reference evidence="3 4" key="1">
    <citation type="submission" date="2020-08" db="EMBL/GenBank/DDBJ databases">
        <title>Genome public.</title>
        <authorList>
            <person name="Liu C."/>
            <person name="Sun Q."/>
        </authorList>
    </citation>
    <scope>NUCLEOTIDE SEQUENCE [LARGE SCALE GENOMIC DNA]</scope>
    <source>
        <strain evidence="3 4">NSJ-79</strain>
    </source>
</reference>
<sequence length="131" mass="15083">MIDDELRFNIVNYRLFSARNSLGEVLSLSRDQYFNAAISRMYYACFHAASALLINAGIEARTHTGVRQMLGKDFVQTGILSRDMSKFYTNLYSKRQSSDYDDFFDYTSEDIEELYPQAVAFIDAIEKIIKG</sequence>
<proteinExistence type="inferred from homology"/>
<dbReference type="EMBL" id="JACOOJ010000039">
    <property type="protein sequence ID" value="MBC5634475.1"/>
    <property type="molecule type" value="Genomic_DNA"/>
</dbReference>
<dbReference type="PANTHER" id="PTHR36565:SF1">
    <property type="entry name" value="UPF0332 PROTEIN TM_1000"/>
    <property type="match status" value="1"/>
</dbReference>
<evidence type="ECO:0000313" key="3">
    <source>
        <dbReference type="EMBL" id="MBC5634475.1"/>
    </source>
</evidence>
<dbReference type="InterPro" id="IPR052226">
    <property type="entry name" value="UPF0332_toxin"/>
</dbReference>
<dbReference type="InterPro" id="IPR007842">
    <property type="entry name" value="HEPN_dom"/>
</dbReference>
<dbReference type="RefSeq" id="WP_186931086.1">
    <property type="nucleotide sequence ID" value="NZ_JACOOJ010000039.1"/>
</dbReference>
<dbReference type="PANTHER" id="PTHR36565">
    <property type="entry name" value="UPF0332 PROTEIN TM_1000"/>
    <property type="match status" value="1"/>
</dbReference>
<keyword evidence="4" id="KW-1185">Reference proteome</keyword>
<dbReference type="Gene3D" id="1.20.120.330">
    <property type="entry name" value="Nucleotidyltransferases domain 2"/>
    <property type="match status" value="1"/>
</dbReference>
<organism evidence="3 4">
    <name type="scientific">Parabacteroides hominis</name>
    <dbReference type="NCBI Taxonomy" id="2763057"/>
    <lineage>
        <taxon>Bacteria</taxon>
        <taxon>Pseudomonadati</taxon>
        <taxon>Bacteroidota</taxon>
        <taxon>Bacteroidia</taxon>
        <taxon>Bacteroidales</taxon>
        <taxon>Tannerellaceae</taxon>
        <taxon>Parabacteroides</taxon>
    </lineage>
</organism>
<protein>
    <submittedName>
        <fullName evidence="3">HEPN domain-containing protein</fullName>
    </submittedName>
</protein>
<dbReference type="Pfam" id="PF05168">
    <property type="entry name" value="HEPN"/>
    <property type="match status" value="1"/>
</dbReference>
<comment type="similarity">
    <text evidence="1">Belongs to the UPF0332 family.</text>
</comment>
<name>A0ABR7DTS8_9BACT</name>
<accession>A0ABR7DTS8</accession>
<evidence type="ECO:0000256" key="1">
    <source>
        <dbReference type="ARBA" id="ARBA00038248"/>
    </source>
</evidence>
<feature type="domain" description="HEPN" evidence="2">
    <location>
        <begin position="14"/>
        <end position="127"/>
    </location>
</feature>
<dbReference type="Proteomes" id="UP000651475">
    <property type="component" value="Unassembled WGS sequence"/>
</dbReference>
<evidence type="ECO:0000259" key="2">
    <source>
        <dbReference type="Pfam" id="PF05168"/>
    </source>
</evidence>